<feature type="domain" description="Glycine transporter" evidence="8">
    <location>
        <begin position="7"/>
        <end position="80"/>
    </location>
</feature>
<evidence type="ECO:0000256" key="5">
    <source>
        <dbReference type="ARBA" id="ARBA00022989"/>
    </source>
</evidence>
<comment type="subcellular location">
    <subcellularLocation>
        <location evidence="1">Cell membrane</location>
        <topology evidence="1">Multi-pass membrane protein</topology>
    </subcellularLocation>
</comment>
<feature type="transmembrane region" description="Helical" evidence="7">
    <location>
        <begin position="116"/>
        <end position="137"/>
    </location>
</feature>
<feature type="transmembrane region" description="Helical" evidence="7">
    <location>
        <begin position="31"/>
        <end position="52"/>
    </location>
</feature>
<dbReference type="PANTHER" id="PTHR30506:SF3">
    <property type="entry name" value="UPF0126 INNER MEMBRANE PROTEIN YADS-RELATED"/>
    <property type="match status" value="1"/>
</dbReference>
<evidence type="ECO:0000256" key="6">
    <source>
        <dbReference type="ARBA" id="ARBA00023136"/>
    </source>
</evidence>
<dbReference type="AlphaFoldDB" id="A0A839ST59"/>
<name>A0A839ST59_9PROT</name>
<keyword evidence="10" id="KW-1185">Reference proteome</keyword>
<feature type="transmembrane region" description="Helical" evidence="7">
    <location>
        <begin position="173"/>
        <end position="195"/>
    </location>
</feature>
<organism evidence="9 10">
    <name type="scientific">Limibacillus halophilus</name>
    <dbReference type="NCBI Taxonomy" id="1579333"/>
    <lineage>
        <taxon>Bacteria</taxon>
        <taxon>Pseudomonadati</taxon>
        <taxon>Pseudomonadota</taxon>
        <taxon>Alphaproteobacteria</taxon>
        <taxon>Rhodospirillales</taxon>
        <taxon>Rhodovibrionaceae</taxon>
        <taxon>Limibacillus</taxon>
    </lineage>
</organism>
<gene>
    <name evidence="9" type="ORF">FHR98_001233</name>
</gene>
<evidence type="ECO:0000313" key="10">
    <source>
        <dbReference type="Proteomes" id="UP000581135"/>
    </source>
</evidence>
<evidence type="ECO:0000256" key="3">
    <source>
        <dbReference type="ARBA" id="ARBA00022475"/>
    </source>
</evidence>
<feature type="transmembrane region" description="Helical" evidence="7">
    <location>
        <begin position="87"/>
        <end position="110"/>
    </location>
</feature>
<dbReference type="RefSeq" id="WP_183415776.1">
    <property type="nucleotide sequence ID" value="NZ_JACHXA010000003.1"/>
</dbReference>
<evidence type="ECO:0000313" key="9">
    <source>
        <dbReference type="EMBL" id="MBB3064954.1"/>
    </source>
</evidence>
<dbReference type="Pfam" id="PF03458">
    <property type="entry name" value="Gly_transporter"/>
    <property type="match status" value="2"/>
</dbReference>
<feature type="transmembrane region" description="Helical" evidence="7">
    <location>
        <begin position="64"/>
        <end position="80"/>
    </location>
</feature>
<proteinExistence type="inferred from homology"/>
<sequence length="209" mass="21778">MGGYAVWLDLLGVAVFALTGALVASRQQMDLIGFGLMASVTGVGGGTLRDLLLERSVFWVDDPRYILVCLTVALLVYFVAPAIQRRYVVVLWADAVGISTYAVMGAHLALKAGAAAPVALVMGVMTATFGGLLRDVICNEKPLILKSEVYASAAAIGALVHILLVELGTSVTIAAMLGFLMAFAIRAGGIVYGLSLPGFKPRPPRPGSG</sequence>
<evidence type="ECO:0000256" key="2">
    <source>
        <dbReference type="ARBA" id="ARBA00008193"/>
    </source>
</evidence>
<evidence type="ECO:0000259" key="8">
    <source>
        <dbReference type="Pfam" id="PF03458"/>
    </source>
</evidence>
<evidence type="ECO:0000256" key="4">
    <source>
        <dbReference type="ARBA" id="ARBA00022692"/>
    </source>
</evidence>
<dbReference type="PANTHER" id="PTHR30506">
    <property type="entry name" value="INNER MEMBRANE PROTEIN"/>
    <property type="match status" value="1"/>
</dbReference>
<dbReference type="GO" id="GO:0005886">
    <property type="term" value="C:plasma membrane"/>
    <property type="evidence" value="ECO:0007669"/>
    <property type="project" value="UniProtKB-SubCell"/>
</dbReference>
<keyword evidence="5 7" id="KW-1133">Transmembrane helix</keyword>
<feature type="transmembrane region" description="Helical" evidence="7">
    <location>
        <begin position="6"/>
        <end position="24"/>
    </location>
</feature>
<dbReference type="EMBL" id="JACHXA010000003">
    <property type="protein sequence ID" value="MBB3064954.1"/>
    <property type="molecule type" value="Genomic_DNA"/>
</dbReference>
<comment type="similarity">
    <text evidence="2">Belongs to the UPF0126 family.</text>
</comment>
<reference evidence="9 10" key="1">
    <citation type="submission" date="2020-08" db="EMBL/GenBank/DDBJ databases">
        <title>Genomic Encyclopedia of Type Strains, Phase III (KMG-III): the genomes of soil and plant-associated and newly described type strains.</title>
        <authorList>
            <person name="Whitman W."/>
        </authorList>
    </citation>
    <scope>NUCLEOTIDE SEQUENCE [LARGE SCALE GENOMIC DNA]</scope>
    <source>
        <strain evidence="9 10">CECT 8803</strain>
    </source>
</reference>
<keyword evidence="4 7" id="KW-0812">Transmembrane</keyword>
<comment type="caution">
    <text evidence="9">The sequence shown here is derived from an EMBL/GenBank/DDBJ whole genome shotgun (WGS) entry which is preliminary data.</text>
</comment>
<feature type="domain" description="Glycine transporter" evidence="8">
    <location>
        <begin position="91"/>
        <end position="164"/>
    </location>
</feature>
<evidence type="ECO:0000256" key="1">
    <source>
        <dbReference type="ARBA" id="ARBA00004651"/>
    </source>
</evidence>
<protein>
    <submittedName>
        <fullName evidence="9">Putative membrane protein YeiH</fullName>
    </submittedName>
</protein>
<dbReference type="InterPro" id="IPR005115">
    <property type="entry name" value="Gly_transporter"/>
</dbReference>
<accession>A0A839ST59</accession>
<keyword evidence="6 7" id="KW-0472">Membrane</keyword>
<keyword evidence="3" id="KW-1003">Cell membrane</keyword>
<dbReference type="Proteomes" id="UP000581135">
    <property type="component" value="Unassembled WGS sequence"/>
</dbReference>
<evidence type="ECO:0000256" key="7">
    <source>
        <dbReference type="SAM" id="Phobius"/>
    </source>
</evidence>
<feature type="transmembrane region" description="Helical" evidence="7">
    <location>
        <begin position="149"/>
        <end position="167"/>
    </location>
</feature>